<name>A0A4U0U4Q8_9PEZI</name>
<sequence length="585" mass="66286">MEARALTPEAARVKRRIENDISRRYHMILRAAALGLPITATPERCAEFLNELDLLANRHTRKLVVDLAEFNDLTRGFGLDDDDQWCLSMMLLRAPIDADRLLGKKLLFTSSANGHEEATIRILNHALLGNKAQPGLLRSNEILQARGQLRKIARSGESYRAAVLEGKIAYQLGDDAYAIQMLTQAMDAAVAAAQEQAKLRSQGLSGRLKELRQAKRRDLTELSSPWIELTLVHFERYGSYYQRKEFAMAFAELEKARKANEIGCAQDDPTSHYQAAEFFKDYNDDGTFKYTSRWLYHMSKAAASSHVKAAHALAEFYSSSGWKYVEDEPPDDVKPTPFDSYPASADSTTSGPSITWRKFLGLSSPPNPETVRAGEMFQMAAFPWTPTGRWLLAFNWLESSLEYLYAPSYLLATKMLLEKDLWGLAHAPEPAMALSETRYRYASRDDYETGRPLEGAAEEVVTPDEKNPSYNPEQAKFYLTEVFYAVEATRLYAEMQEKARQKVRKGILTSMDAENISDATAWGEFAPKYYQKWLWYPDIHDMWAGEVNNLEREAIAICEQQNWDIYDADGGLVHRAGLGNRGRNT</sequence>
<proteinExistence type="predicted"/>
<dbReference type="EMBL" id="NAJL01000013">
    <property type="protein sequence ID" value="TKA29854.1"/>
    <property type="molecule type" value="Genomic_DNA"/>
</dbReference>
<accession>A0A4U0U4Q8</accession>
<keyword evidence="2" id="KW-1185">Reference proteome</keyword>
<dbReference type="OrthoDB" id="5379420at2759"/>
<dbReference type="Proteomes" id="UP000308549">
    <property type="component" value="Unassembled WGS sequence"/>
</dbReference>
<evidence type="ECO:0000313" key="2">
    <source>
        <dbReference type="Proteomes" id="UP000308549"/>
    </source>
</evidence>
<evidence type="ECO:0000313" key="1">
    <source>
        <dbReference type="EMBL" id="TKA29854.1"/>
    </source>
</evidence>
<gene>
    <name evidence="1" type="ORF">B0A50_03218</name>
</gene>
<dbReference type="AlphaFoldDB" id="A0A4U0U4Q8"/>
<comment type="caution">
    <text evidence="1">The sequence shown here is derived from an EMBL/GenBank/DDBJ whole genome shotgun (WGS) entry which is preliminary data.</text>
</comment>
<reference evidence="1 2" key="1">
    <citation type="submission" date="2017-03" db="EMBL/GenBank/DDBJ databases">
        <title>Genomes of endolithic fungi from Antarctica.</title>
        <authorList>
            <person name="Coleine C."/>
            <person name="Masonjones S."/>
            <person name="Stajich J.E."/>
        </authorList>
    </citation>
    <scope>NUCLEOTIDE SEQUENCE [LARGE SCALE GENOMIC DNA]</scope>
    <source>
        <strain evidence="1 2">CCFEE 6315</strain>
    </source>
</reference>
<organism evidence="1 2">
    <name type="scientific">Salinomyces thailandicus</name>
    <dbReference type="NCBI Taxonomy" id="706561"/>
    <lineage>
        <taxon>Eukaryota</taxon>
        <taxon>Fungi</taxon>
        <taxon>Dikarya</taxon>
        <taxon>Ascomycota</taxon>
        <taxon>Pezizomycotina</taxon>
        <taxon>Dothideomycetes</taxon>
        <taxon>Dothideomycetidae</taxon>
        <taxon>Mycosphaerellales</taxon>
        <taxon>Teratosphaeriaceae</taxon>
        <taxon>Salinomyces</taxon>
    </lineage>
</organism>
<protein>
    <submittedName>
        <fullName evidence="1">Uncharacterized protein</fullName>
    </submittedName>
</protein>